<accession>A0A1J4K6E9</accession>
<evidence type="ECO:0000256" key="2">
    <source>
        <dbReference type="SAM" id="MobiDB-lite"/>
    </source>
</evidence>
<gene>
    <name evidence="3" type="ORF">TRFO_26984</name>
</gene>
<feature type="region of interest" description="Disordered" evidence="2">
    <location>
        <begin position="357"/>
        <end position="377"/>
    </location>
</feature>
<protein>
    <submittedName>
        <fullName evidence="3">Uncharacterized protein</fullName>
    </submittedName>
</protein>
<evidence type="ECO:0000256" key="1">
    <source>
        <dbReference type="SAM" id="Coils"/>
    </source>
</evidence>
<dbReference type="PANTHER" id="PTHR47026">
    <property type="entry name" value="PIGMENTOSA GTPASE REGULATOR-LIKE PROTEIN, PUTATIVE-RELATED"/>
    <property type="match status" value="1"/>
</dbReference>
<keyword evidence="4" id="KW-1185">Reference proteome</keyword>
<evidence type="ECO:0000313" key="3">
    <source>
        <dbReference type="EMBL" id="OHT05292.1"/>
    </source>
</evidence>
<dbReference type="RefSeq" id="XP_068358428.1">
    <property type="nucleotide sequence ID" value="XM_068505274.1"/>
</dbReference>
<reference evidence="3" key="1">
    <citation type="submission" date="2016-10" db="EMBL/GenBank/DDBJ databases">
        <authorList>
            <person name="Benchimol M."/>
            <person name="Almeida L.G."/>
            <person name="Vasconcelos A.T."/>
            <person name="Perreira-Neves A."/>
            <person name="Rosa I.A."/>
            <person name="Tasca T."/>
            <person name="Bogo M.R."/>
            <person name="de Souza W."/>
        </authorList>
    </citation>
    <scope>NUCLEOTIDE SEQUENCE [LARGE SCALE GENOMIC DNA]</scope>
    <source>
        <strain evidence="3">K</strain>
    </source>
</reference>
<dbReference type="VEuPathDB" id="TrichDB:TRFO_26984"/>
<dbReference type="GeneID" id="94839978"/>
<dbReference type="AlphaFoldDB" id="A0A1J4K6E9"/>
<dbReference type="Proteomes" id="UP000179807">
    <property type="component" value="Unassembled WGS sequence"/>
</dbReference>
<comment type="caution">
    <text evidence="3">The sequence shown here is derived from an EMBL/GenBank/DDBJ whole genome shotgun (WGS) entry which is preliminary data.</text>
</comment>
<name>A0A1J4K6E9_9EUKA</name>
<organism evidence="3 4">
    <name type="scientific">Tritrichomonas foetus</name>
    <dbReference type="NCBI Taxonomy" id="1144522"/>
    <lineage>
        <taxon>Eukaryota</taxon>
        <taxon>Metamonada</taxon>
        <taxon>Parabasalia</taxon>
        <taxon>Tritrichomonadida</taxon>
        <taxon>Tritrichomonadidae</taxon>
        <taxon>Tritrichomonas</taxon>
    </lineage>
</organism>
<sequence>MHLSGQGIFKYTLPPPSSTKLPGVVCSSPRRRPTRVSTPASIHPPFDNKYNRDVENLVIRALRGENISDCDPDLLPDVIQKLNDQWNFLNKNGFHREAEEALCALKAAKAVRLEIQRKQFQQKIQKELSSRAQEANTELEKLNEKSTEIEKNMDYAFQNDIDELKYKHQKEIDAFNFEWMTSKQKMYNKTSNELKELRRQQDLYIDQKLFKDSELCKKRADSIELNEIQKASEQMEFDYQLALKPIFLHQQEEMKNLLKAQKHEKRVYQSIVKSEMDLLNQRIQKIENEYEKTKDMRYITRRHLQSSKEYGYGYSNRNKILPTEFTRSAQKDVINSELNEIPLGPLNFAKKVEQTTSKRSYIRSPRSNAAKRIISGH</sequence>
<feature type="coiled-coil region" evidence="1">
    <location>
        <begin position="269"/>
        <end position="296"/>
    </location>
</feature>
<proteinExistence type="predicted"/>
<keyword evidence="1" id="KW-0175">Coiled coil</keyword>
<feature type="region of interest" description="Disordered" evidence="2">
    <location>
        <begin position="20"/>
        <end position="44"/>
    </location>
</feature>
<evidence type="ECO:0000313" key="4">
    <source>
        <dbReference type="Proteomes" id="UP000179807"/>
    </source>
</evidence>
<feature type="coiled-coil region" evidence="1">
    <location>
        <begin position="180"/>
        <end position="207"/>
    </location>
</feature>
<feature type="coiled-coil region" evidence="1">
    <location>
        <begin position="125"/>
        <end position="152"/>
    </location>
</feature>
<dbReference type="PANTHER" id="PTHR47026:SF2">
    <property type="entry name" value="FLAGELLAR ASSOCIATED PROTEIN"/>
    <property type="match status" value="1"/>
</dbReference>
<dbReference type="EMBL" id="MLAK01000762">
    <property type="protein sequence ID" value="OHT05292.1"/>
    <property type="molecule type" value="Genomic_DNA"/>
</dbReference>